<comment type="caution">
    <text evidence="1">The sequence shown here is derived from an EMBL/GenBank/DDBJ whole genome shotgun (WGS) entry which is preliminary data.</text>
</comment>
<evidence type="ECO:0000313" key="1">
    <source>
        <dbReference type="EMBL" id="RUO38132.1"/>
    </source>
</evidence>
<accession>A0A432WWI5</accession>
<dbReference type="RefSeq" id="WP_126805358.1">
    <property type="nucleotide sequence ID" value="NZ_PIPP01000001.1"/>
</dbReference>
<gene>
    <name evidence="1" type="ORF">CWE13_00315</name>
</gene>
<organism evidence="1 2">
    <name type="scientific">Aliidiomarina shirensis</name>
    <dbReference type="NCBI Taxonomy" id="1048642"/>
    <lineage>
        <taxon>Bacteria</taxon>
        <taxon>Pseudomonadati</taxon>
        <taxon>Pseudomonadota</taxon>
        <taxon>Gammaproteobacteria</taxon>
        <taxon>Alteromonadales</taxon>
        <taxon>Idiomarinaceae</taxon>
        <taxon>Aliidiomarina</taxon>
    </lineage>
</organism>
<dbReference type="EMBL" id="PIPP01000001">
    <property type="protein sequence ID" value="RUO38132.1"/>
    <property type="molecule type" value="Genomic_DNA"/>
</dbReference>
<dbReference type="OrthoDB" id="6873607at2"/>
<name>A0A432WWI5_9GAMM</name>
<dbReference type="AlphaFoldDB" id="A0A432WWI5"/>
<sequence>MVPGSIFFDRDFHFNDGESGEKLFVALGNQNGIHLVAKTTSKQHGRGTTYGCQADRFFNFFLPKGCCYLKESTWVCLNEFYLFNSAELLQKRFGGTLNAVCTLDDVIFQQLVDCAKCSEDISEEQLNLIS</sequence>
<reference evidence="2" key="1">
    <citation type="journal article" date="2018" name="Front. Microbiol.">
        <title>Genome-Based Analysis Reveals the Taxonomy and Diversity of the Family Idiomarinaceae.</title>
        <authorList>
            <person name="Liu Y."/>
            <person name="Lai Q."/>
            <person name="Shao Z."/>
        </authorList>
    </citation>
    <scope>NUCLEOTIDE SEQUENCE [LARGE SCALE GENOMIC DNA]</scope>
    <source>
        <strain evidence="2">AIS</strain>
    </source>
</reference>
<dbReference type="Proteomes" id="UP000286934">
    <property type="component" value="Unassembled WGS sequence"/>
</dbReference>
<evidence type="ECO:0000313" key="2">
    <source>
        <dbReference type="Proteomes" id="UP000286934"/>
    </source>
</evidence>
<keyword evidence="2" id="KW-1185">Reference proteome</keyword>
<protein>
    <submittedName>
        <fullName evidence="1">Uncharacterized protein</fullName>
    </submittedName>
</protein>
<proteinExistence type="predicted"/>